<accession>A0A649V6Y9</accession>
<evidence type="ECO:0000313" key="2">
    <source>
        <dbReference type="EMBL" id="QGJ87984.1"/>
    </source>
</evidence>
<dbReference type="Proteomes" id="UP000425472">
    <property type="component" value="Segment"/>
</dbReference>
<keyword evidence="3" id="KW-1185">Reference proteome</keyword>
<dbReference type="Pfam" id="PF23926">
    <property type="entry name" value="LtfC"/>
    <property type="match status" value="1"/>
</dbReference>
<dbReference type="RefSeq" id="YP_009853568.1">
    <property type="nucleotide sequence ID" value="NC_048822.1"/>
</dbReference>
<dbReference type="EMBL" id="MN585971">
    <property type="protein sequence ID" value="QGJ87984.1"/>
    <property type="molecule type" value="Genomic_DNA"/>
</dbReference>
<evidence type="ECO:0000259" key="1">
    <source>
        <dbReference type="Pfam" id="PF23926"/>
    </source>
</evidence>
<dbReference type="InterPro" id="IPR055688">
    <property type="entry name" value="LtfC/p132/Gp6_b-sand"/>
</dbReference>
<gene>
    <name evidence="2" type="primary">2</name>
    <name evidence="2" type="ORF">SEA_AVAZAK_2</name>
</gene>
<sequence>MASVQNLFDPTVQRALPLSKGGDLRFSVIDDRTDPPTPWPAGTVGIAEIENGEELLVFNGELIEGRLDFVLNNERTDAVPATTTKNKVRWTLRIAFASDPTTEIPVYEGPIYRGPYG</sequence>
<protein>
    <recommendedName>
        <fullName evidence="1">LtfC/p132/Gp6 beta-sandwich domain-containing protein</fullName>
    </recommendedName>
</protein>
<evidence type="ECO:0000313" key="3">
    <source>
        <dbReference type="Proteomes" id="UP000425472"/>
    </source>
</evidence>
<reference evidence="2 3" key="1">
    <citation type="submission" date="2019-10" db="EMBL/GenBank/DDBJ databases">
        <authorList>
            <person name="Millar G.J."/>
            <person name="Stotolongo A."/>
            <person name="Acosta C.G."/>
            <person name="Alexandre C.L."/>
            <person name="Birchfield S.K."/>
            <person name="Bradshaw K.L."/>
            <person name="Collins J.L."/>
            <person name="Emile S.L."/>
            <person name="Gale T.J."/>
            <person name="Higgs R.I."/>
            <person name="Jakubik A.E."/>
            <person name="Jasna A.S."/>
            <person name="Lightbourn T.A."/>
            <person name="Ortegon K.B."/>
            <person name="Sargent D.P."/>
            <person name="Thermozier K.N."/>
            <person name="Thomas F."/>
            <person name="Tucker J.D."/>
            <person name="White J.S."/>
            <person name="Sconiers W.B."/>
            <person name="Coleman S.T."/>
            <person name="Riley H.L."/>
            <person name="Garlena R.A."/>
            <person name="Russell D.A."/>
            <person name="Pope W.H."/>
            <person name="Jacobs-Sera D."/>
            <person name="Hatfull G.F."/>
        </authorList>
    </citation>
    <scope>NUCLEOTIDE SEQUENCE [LARGE SCALE GENOMIC DNA]</scope>
</reference>
<name>A0A649V6Y9_9CAUD</name>
<dbReference type="GeneID" id="55624253"/>
<feature type="domain" description="LtfC/p132/Gp6 beta-sandwich" evidence="1">
    <location>
        <begin position="11"/>
        <end position="113"/>
    </location>
</feature>
<proteinExistence type="predicted"/>
<organism evidence="2 3">
    <name type="scientific">Gordonia phage Avazak</name>
    <dbReference type="NCBI Taxonomy" id="2656529"/>
    <lineage>
        <taxon>Viruses</taxon>
        <taxon>Duplodnaviria</taxon>
        <taxon>Heunggongvirae</taxon>
        <taxon>Uroviricota</taxon>
        <taxon>Caudoviricetes</taxon>
        <taxon>Deejayvirinae</taxon>
        <taxon>Tanisvirus</taxon>
        <taxon>Tanisvirus avazak</taxon>
    </lineage>
</organism>
<dbReference type="KEGG" id="vg:55624253"/>